<dbReference type="Gene3D" id="3.10.20.30">
    <property type="match status" value="1"/>
</dbReference>
<dbReference type="InterPro" id="IPR033655">
    <property type="entry name" value="TGS_RelA/SpoT"/>
</dbReference>
<comment type="caution">
    <text evidence="10">The sequence shown here is derived from an EMBL/GenBank/DDBJ whole genome shotgun (WGS) entry which is preliminary data.</text>
</comment>
<dbReference type="NCBIfam" id="TIGR00691">
    <property type="entry name" value="spoT_relA"/>
    <property type="match status" value="1"/>
</dbReference>
<dbReference type="Proteomes" id="UP000295129">
    <property type="component" value="Unassembled WGS sequence"/>
</dbReference>
<dbReference type="SUPFAM" id="SSF81271">
    <property type="entry name" value="TGS-like"/>
    <property type="match status" value="1"/>
</dbReference>
<dbReference type="PROSITE" id="PS51671">
    <property type="entry name" value="ACT"/>
    <property type="match status" value="1"/>
</dbReference>
<dbReference type="Pfam" id="PF02824">
    <property type="entry name" value="TGS"/>
    <property type="match status" value="1"/>
</dbReference>
<evidence type="ECO:0000256" key="6">
    <source>
        <dbReference type="RuleBase" id="RU003847"/>
    </source>
</evidence>
<keyword evidence="10" id="KW-0808">Transferase</keyword>
<dbReference type="InterPro" id="IPR043519">
    <property type="entry name" value="NT_sf"/>
</dbReference>
<dbReference type="SUPFAM" id="SSF55021">
    <property type="entry name" value="ACT-like"/>
    <property type="match status" value="1"/>
</dbReference>
<dbReference type="GO" id="GO:0008893">
    <property type="term" value="F:guanosine-3',5'-bis(diphosphate) 3'-diphosphatase activity"/>
    <property type="evidence" value="ECO:0007669"/>
    <property type="project" value="TreeGrafter"/>
</dbReference>
<keyword evidence="11" id="KW-1185">Reference proteome</keyword>
<evidence type="ECO:0000256" key="5">
    <source>
        <dbReference type="ARBA" id="ARBA00033308"/>
    </source>
</evidence>
<dbReference type="GO" id="GO:0015949">
    <property type="term" value="P:nucleobase-containing small molecule interconversion"/>
    <property type="evidence" value="ECO:0007669"/>
    <property type="project" value="UniProtKB-ARBA"/>
</dbReference>
<dbReference type="CDD" id="cd01668">
    <property type="entry name" value="TGS_RSH"/>
    <property type="match status" value="1"/>
</dbReference>
<comment type="function">
    <text evidence="6">In eubacteria ppGpp (guanosine 3'-diphosphate 5'-diphosphate) is a mediator of the stringent response that coordinates a variety of cellular activities in response to changes in nutritional abundance.</text>
</comment>
<dbReference type="GO" id="GO:0015969">
    <property type="term" value="P:guanosine tetraphosphate metabolic process"/>
    <property type="evidence" value="ECO:0007669"/>
    <property type="project" value="InterPro"/>
</dbReference>
<dbReference type="GO" id="GO:0008728">
    <property type="term" value="F:GTP diphosphokinase activity"/>
    <property type="evidence" value="ECO:0007669"/>
    <property type="project" value="TreeGrafter"/>
</dbReference>
<evidence type="ECO:0000256" key="2">
    <source>
        <dbReference type="ARBA" id="ARBA00025704"/>
    </source>
</evidence>
<dbReference type="Gene3D" id="1.10.3210.10">
    <property type="entry name" value="Hypothetical protein af1432"/>
    <property type="match status" value="1"/>
</dbReference>
<dbReference type="FunFam" id="3.30.460.10:FF:000001">
    <property type="entry name" value="GTP pyrophosphokinase RelA"/>
    <property type="match status" value="1"/>
</dbReference>
<dbReference type="Pfam" id="PF19296">
    <property type="entry name" value="RelA_AH_RIS"/>
    <property type="match status" value="1"/>
</dbReference>
<evidence type="ECO:0000256" key="4">
    <source>
        <dbReference type="ARBA" id="ARBA00032407"/>
    </source>
</evidence>
<dbReference type="InterPro" id="IPR045865">
    <property type="entry name" value="ACT-like_dom_sf"/>
</dbReference>
<organism evidence="10 11">
    <name type="scientific">Azoarcus indigens</name>
    <dbReference type="NCBI Taxonomy" id="29545"/>
    <lineage>
        <taxon>Bacteria</taxon>
        <taxon>Pseudomonadati</taxon>
        <taxon>Pseudomonadota</taxon>
        <taxon>Betaproteobacteria</taxon>
        <taxon>Rhodocyclales</taxon>
        <taxon>Zoogloeaceae</taxon>
        <taxon>Azoarcus</taxon>
    </lineage>
</organism>
<protein>
    <recommendedName>
        <fullName evidence="1">GTP pyrophosphokinase</fullName>
    </recommendedName>
    <alternativeName>
        <fullName evidence="4">(p)ppGpp synthase</fullName>
    </alternativeName>
    <alternativeName>
        <fullName evidence="3">ATP:GTP 3'-pyrophosphotransferase</fullName>
    </alternativeName>
    <alternativeName>
        <fullName evidence="5">ppGpp synthase I</fullName>
    </alternativeName>
</protein>
<evidence type="ECO:0000259" key="9">
    <source>
        <dbReference type="PROSITE" id="PS51880"/>
    </source>
</evidence>
<dbReference type="PROSITE" id="PS51880">
    <property type="entry name" value="TGS"/>
    <property type="match status" value="1"/>
</dbReference>
<dbReference type="SUPFAM" id="SSF109604">
    <property type="entry name" value="HD-domain/PDEase-like"/>
    <property type="match status" value="1"/>
</dbReference>
<dbReference type="Gene3D" id="3.30.70.260">
    <property type="match status" value="1"/>
</dbReference>
<proteinExistence type="inferred from homology"/>
<gene>
    <name evidence="10" type="ORF">C7389_1302</name>
</gene>
<reference evidence="10 11" key="1">
    <citation type="submission" date="2019-03" db="EMBL/GenBank/DDBJ databases">
        <title>Genomic Encyclopedia of Type Strains, Phase IV (KMG-IV): sequencing the most valuable type-strain genomes for metagenomic binning, comparative biology and taxonomic classification.</title>
        <authorList>
            <person name="Goeker M."/>
        </authorList>
    </citation>
    <scope>NUCLEOTIDE SEQUENCE [LARGE SCALE GENOMIC DNA]</scope>
    <source>
        <strain evidence="10 11">DSM 12121</strain>
    </source>
</reference>
<dbReference type="InterPro" id="IPR045600">
    <property type="entry name" value="RelA/SpoT_AH_RIS"/>
</dbReference>
<dbReference type="InterPro" id="IPR002912">
    <property type="entry name" value="ACT_dom"/>
</dbReference>
<evidence type="ECO:0000256" key="3">
    <source>
        <dbReference type="ARBA" id="ARBA00029754"/>
    </source>
</evidence>
<feature type="domain" description="TGS" evidence="9">
    <location>
        <begin position="405"/>
        <end position="467"/>
    </location>
</feature>
<dbReference type="GO" id="GO:0016301">
    <property type="term" value="F:kinase activity"/>
    <property type="evidence" value="ECO:0007669"/>
    <property type="project" value="UniProtKB-KW"/>
</dbReference>
<dbReference type="EMBL" id="SNVV01000030">
    <property type="protein sequence ID" value="TDN45492.1"/>
    <property type="molecule type" value="Genomic_DNA"/>
</dbReference>
<evidence type="ECO:0000259" key="8">
    <source>
        <dbReference type="PROSITE" id="PS51831"/>
    </source>
</evidence>
<dbReference type="PANTHER" id="PTHR21262:SF31">
    <property type="entry name" value="GTP PYROPHOSPHOKINASE"/>
    <property type="match status" value="1"/>
</dbReference>
<evidence type="ECO:0000256" key="1">
    <source>
        <dbReference type="ARBA" id="ARBA00019852"/>
    </source>
</evidence>
<dbReference type="SMART" id="SM00954">
    <property type="entry name" value="RelA_SpoT"/>
    <property type="match status" value="1"/>
</dbReference>
<sequence>MVSVTHAVSPNDAAPPVDLLSAGLCANDRALIEKALDLAAETYEGHVLGTGESVWTHALGMALIAASLRLDAETRIAALLFAIGEYLDDDVDCNGLIESRFGGPVARLVHGLLRLNGLRVITRATALATAPEIRAQTEVLRKMLLAMVEDIRVVLLRLASRTQTLRYFTENPSEARFEVARESLDIYAPLANRLGVWQLKWELEDLSFRFLEPDTYKRIAKMLDERRVEREEFIRNAITRLGEELEGVGIKAEIHGRPKHIYSIYNKMRAKRLDFSQVYDIRALRVLVAEVKDCYTVLGIVHQLWQPISQEFDDYITKPKGNNYQSLHTAVLAGDGRALEVQIRTYDMHRHAELGVAAHWRYKEGSSHGGDYDDKIALLRNLLSWRDEVTDSAKWVEQFKRASLDDTLYVLTPQGRVVDLPTGATPVDFAYRLHTDLGHRCRGAKVDGHLVPLNTHLQSGQTVEITTAKEGGPSRDWLDPRQGYVATSRARTKIKQYFSQQEEEELLSRGRSFVNREMQRDGHGQANIDGLAERLGFKNADALYVAAGRGEIGPRAVQMALREADASAEAPAEPEIVVGRSRSGDNSDKILIVGVGKLMTSLSRCCKPAPPDAIEGFVTRGRGVSIHRVDCHDFQLLARRHPERVIEAEWGDQAYNNKQAVFPVDIAVQATDRQGLLRDISEVLSREKLNVIAVNTLTKKGTAFMRFTMEVGSGTQIQKVISLIREVSGVIDAQRK</sequence>
<dbReference type="PROSITE" id="PS51831">
    <property type="entry name" value="HD"/>
    <property type="match status" value="1"/>
</dbReference>
<dbReference type="InterPro" id="IPR012676">
    <property type="entry name" value="TGS-like"/>
</dbReference>
<evidence type="ECO:0000313" key="11">
    <source>
        <dbReference type="Proteomes" id="UP000295129"/>
    </source>
</evidence>
<evidence type="ECO:0000313" key="10">
    <source>
        <dbReference type="EMBL" id="TDN45492.1"/>
    </source>
</evidence>
<dbReference type="CDD" id="cd04876">
    <property type="entry name" value="ACT_RelA-SpoT"/>
    <property type="match status" value="1"/>
</dbReference>
<feature type="domain" description="HD" evidence="8">
    <location>
        <begin position="54"/>
        <end position="154"/>
    </location>
</feature>
<dbReference type="GO" id="GO:0005886">
    <property type="term" value="C:plasma membrane"/>
    <property type="evidence" value="ECO:0007669"/>
    <property type="project" value="TreeGrafter"/>
</dbReference>
<feature type="domain" description="ACT" evidence="7">
    <location>
        <begin position="665"/>
        <end position="736"/>
    </location>
</feature>
<dbReference type="CDD" id="cd05399">
    <property type="entry name" value="NT_Rel-Spo_like"/>
    <property type="match status" value="1"/>
</dbReference>
<accession>A0A4V3BL67</accession>
<dbReference type="PANTHER" id="PTHR21262">
    <property type="entry name" value="GUANOSINE-3',5'-BIS DIPHOSPHATE 3'-PYROPHOSPHOHYDROLASE"/>
    <property type="match status" value="1"/>
</dbReference>
<evidence type="ECO:0000259" key="7">
    <source>
        <dbReference type="PROSITE" id="PS51671"/>
    </source>
</evidence>
<comment type="similarity">
    <text evidence="6">Belongs to the relA/spoT family.</text>
</comment>
<dbReference type="InterPro" id="IPR004095">
    <property type="entry name" value="TGS"/>
</dbReference>
<dbReference type="Gene3D" id="3.30.460.10">
    <property type="entry name" value="Beta Polymerase, domain 2"/>
    <property type="match status" value="1"/>
</dbReference>
<comment type="pathway">
    <text evidence="2">Purine metabolism.</text>
</comment>
<dbReference type="Pfam" id="PF13291">
    <property type="entry name" value="ACT_4"/>
    <property type="match status" value="1"/>
</dbReference>
<dbReference type="OrthoDB" id="9805041at2"/>
<name>A0A4V3BL67_9RHOO</name>
<dbReference type="GO" id="GO:0042594">
    <property type="term" value="P:response to starvation"/>
    <property type="evidence" value="ECO:0007669"/>
    <property type="project" value="TreeGrafter"/>
</dbReference>
<dbReference type="InterPro" id="IPR004811">
    <property type="entry name" value="RelA/Spo_fam"/>
</dbReference>
<dbReference type="AlphaFoldDB" id="A0A4V3BL67"/>
<dbReference type="InterPro" id="IPR006674">
    <property type="entry name" value="HD_domain"/>
</dbReference>
<dbReference type="FunFam" id="3.10.20.30:FF:000002">
    <property type="entry name" value="GTP pyrophosphokinase (RelA/SpoT)"/>
    <property type="match status" value="1"/>
</dbReference>
<keyword evidence="10" id="KW-0418">Kinase</keyword>
<dbReference type="RefSeq" id="WP_133594868.1">
    <property type="nucleotide sequence ID" value="NZ_SNVV01000030.1"/>
</dbReference>
<dbReference type="InterPro" id="IPR012675">
    <property type="entry name" value="Beta-grasp_dom_sf"/>
</dbReference>
<dbReference type="Pfam" id="PF13328">
    <property type="entry name" value="HD_4"/>
    <property type="match status" value="1"/>
</dbReference>
<dbReference type="SUPFAM" id="SSF81301">
    <property type="entry name" value="Nucleotidyltransferase"/>
    <property type="match status" value="1"/>
</dbReference>
<dbReference type="InterPro" id="IPR007685">
    <property type="entry name" value="RelA_SpoT"/>
</dbReference>
<dbReference type="Pfam" id="PF04607">
    <property type="entry name" value="RelA_SpoT"/>
    <property type="match status" value="1"/>
</dbReference>